<comment type="caution">
    <text evidence="1">The sequence shown here is derived from an EMBL/GenBank/DDBJ whole genome shotgun (WGS) entry which is preliminary data.</text>
</comment>
<keyword evidence="2" id="KW-1185">Reference proteome</keyword>
<proteinExistence type="predicted"/>
<accession>A0A5B7FA62</accession>
<name>A0A5B7FA62_PORTR</name>
<organism evidence="1 2">
    <name type="scientific">Portunus trituberculatus</name>
    <name type="common">Swimming crab</name>
    <name type="synonym">Neptunus trituberculatus</name>
    <dbReference type="NCBI Taxonomy" id="210409"/>
    <lineage>
        <taxon>Eukaryota</taxon>
        <taxon>Metazoa</taxon>
        <taxon>Ecdysozoa</taxon>
        <taxon>Arthropoda</taxon>
        <taxon>Crustacea</taxon>
        <taxon>Multicrustacea</taxon>
        <taxon>Malacostraca</taxon>
        <taxon>Eumalacostraca</taxon>
        <taxon>Eucarida</taxon>
        <taxon>Decapoda</taxon>
        <taxon>Pleocyemata</taxon>
        <taxon>Brachyura</taxon>
        <taxon>Eubrachyura</taxon>
        <taxon>Portunoidea</taxon>
        <taxon>Portunidae</taxon>
        <taxon>Portuninae</taxon>
        <taxon>Portunus</taxon>
    </lineage>
</organism>
<dbReference type="OrthoDB" id="6344011at2759"/>
<gene>
    <name evidence="1" type="ORF">E2C01_034953</name>
</gene>
<dbReference type="AlphaFoldDB" id="A0A5B7FA62"/>
<reference evidence="1 2" key="1">
    <citation type="submission" date="2019-05" db="EMBL/GenBank/DDBJ databases">
        <title>Another draft genome of Portunus trituberculatus and its Hox gene families provides insights of decapod evolution.</title>
        <authorList>
            <person name="Jeong J.-H."/>
            <person name="Song I."/>
            <person name="Kim S."/>
            <person name="Choi T."/>
            <person name="Kim D."/>
            <person name="Ryu S."/>
            <person name="Kim W."/>
        </authorList>
    </citation>
    <scope>NUCLEOTIDE SEQUENCE [LARGE SCALE GENOMIC DNA]</scope>
    <source>
        <tissue evidence="1">Muscle</tissue>
    </source>
</reference>
<evidence type="ECO:0000313" key="1">
    <source>
        <dbReference type="EMBL" id="MPC41364.1"/>
    </source>
</evidence>
<dbReference type="EMBL" id="VSRR010005026">
    <property type="protein sequence ID" value="MPC41364.1"/>
    <property type="molecule type" value="Genomic_DNA"/>
</dbReference>
<sequence>MKTEELDWMSLVNTSLLPPVKPSTAPPSHHQTLSCVSSTSVAIGSATSAATLGPVIAEGRVWALPGSARPIVMSGRGVIGNPLFCTVNDNEMTLHPMKPRISIEAAVGGKYYMATEALKSNPRHVNSDDWYYTTKQFFL</sequence>
<dbReference type="Proteomes" id="UP000324222">
    <property type="component" value="Unassembled WGS sequence"/>
</dbReference>
<evidence type="ECO:0000313" key="2">
    <source>
        <dbReference type="Proteomes" id="UP000324222"/>
    </source>
</evidence>
<protein>
    <submittedName>
        <fullName evidence="1">Uncharacterized protein</fullName>
    </submittedName>
</protein>